<name>A0A7S1F8T8_NOCSC</name>
<proteinExistence type="predicted"/>
<organism evidence="2">
    <name type="scientific">Noctiluca scintillans</name>
    <name type="common">Sea sparkle</name>
    <name type="synonym">Red tide dinoflagellate</name>
    <dbReference type="NCBI Taxonomy" id="2966"/>
    <lineage>
        <taxon>Eukaryota</taxon>
        <taxon>Sar</taxon>
        <taxon>Alveolata</taxon>
        <taxon>Dinophyceae</taxon>
        <taxon>Noctilucales</taxon>
        <taxon>Noctilucaceae</taxon>
        <taxon>Noctiluca</taxon>
    </lineage>
</organism>
<keyword evidence="1" id="KW-1133">Transmembrane helix</keyword>
<dbReference type="AlphaFoldDB" id="A0A7S1F8T8"/>
<keyword evidence="1" id="KW-0472">Membrane</keyword>
<feature type="transmembrane region" description="Helical" evidence="1">
    <location>
        <begin position="107"/>
        <end position="131"/>
    </location>
</feature>
<evidence type="ECO:0000256" key="1">
    <source>
        <dbReference type="SAM" id="Phobius"/>
    </source>
</evidence>
<feature type="transmembrane region" description="Helical" evidence="1">
    <location>
        <begin position="383"/>
        <end position="401"/>
    </location>
</feature>
<gene>
    <name evidence="2" type="ORF">NSCI0253_LOCUS24940</name>
</gene>
<feature type="transmembrane region" description="Helical" evidence="1">
    <location>
        <begin position="408"/>
        <end position="431"/>
    </location>
</feature>
<protein>
    <submittedName>
        <fullName evidence="2">Uncharacterized protein</fullName>
    </submittedName>
</protein>
<feature type="transmembrane region" description="Helical" evidence="1">
    <location>
        <begin position="143"/>
        <end position="162"/>
    </location>
</feature>
<sequence length="436" mass="49199">MDNNARESLVNMVGDLHVVLKTRDTSDWWIDSRFQFTKKVWRSRQAAHKKFASYVAKYGEREDDDEYDDLEFSVFRLIHKTDREKVELEDSENVEMHELAWNRWLDLFLPVLPSGCLLWGVAVISAVLFGLLNIGGTESLKIAYIPLFLGACFQVAVIEFMFRRVSGSKVEGRPFTRFIDQDGKVMCAMGVGFAALDFMGKFTRALFVGQAVRCSFGSSVCEVDKNWENFLEERHSIFLPLVRTFGFGGFALLSWMIGPVLIQGGAMLFHLKEFTNKLQRTKQRLSNESMGMAEVFDDFGAIANWSMLKPIGKLFSCAAVPLELADSNDAFRIWDKIKTESINTFANLLPDNLFQSWLMALHLMLLYPHWVGMFPPFALLNKIFSIFSSLASVLLGVAALLDHDRRLTILVALILFTFMSIVVGIVGAAVVCGGLC</sequence>
<feature type="transmembrane region" description="Helical" evidence="1">
    <location>
        <begin position="353"/>
        <end position="371"/>
    </location>
</feature>
<dbReference type="EMBL" id="HBFQ01035349">
    <property type="protein sequence ID" value="CAD8850590.1"/>
    <property type="molecule type" value="Transcribed_RNA"/>
</dbReference>
<accession>A0A7S1F8T8</accession>
<feature type="transmembrane region" description="Helical" evidence="1">
    <location>
        <begin position="245"/>
        <end position="271"/>
    </location>
</feature>
<reference evidence="2" key="1">
    <citation type="submission" date="2021-01" db="EMBL/GenBank/DDBJ databases">
        <authorList>
            <person name="Corre E."/>
            <person name="Pelletier E."/>
            <person name="Niang G."/>
            <person name="Scheremetjew M."/>
            <person name="Finn R."/>
            <person name="Kale V."/>
            <person name="Holt S."/>
            <person name="Cochrane G."/>
            <person name="Meng A."/>
            <person name="Brown T."/>
            <person name="Cohen L."/>
        </authorList>
    </citation>
    <scope>NUCLEOTIDE SEQUENCE</scope>
</reference>
<evidence type="ECO:0000313" key="2">
    <source>
        <dbReference type="EMBL" id="CAD8850590.1"/>
    </source>
</evidence>
<keyword evidence="1" id="KW-0812">Transmembrane</keyword>